<dbReference type="InterPro" id="IPR010285">
    <property type="entry name" value="DNA_helicase_pif1-like_DEAD"/>
</dbReference>
<dbReference type="Proteomes" id="UP001597112">
    <property type="component" value="Unassembled WGS sequence"/>
</dbReference>
<accession>A0ABW3K149</accession>
<evidence type="ECO:0000313" key="3">
    <source>
        <dbReference type="Proteomes" id="UP001597112"/>
    </source>
</evidence>
<name>A0ABW3K149_9BACT</name>
<comment type="caution">
    <text evidence="2">The sequence shown here is derived from an EMBL/GenBank/DDBJ whole genome shotgun (WGS) entry which is preliminary data.</text>
</comment>
<evidence type="ECO:0000259" key="1">
    <source>
        <dbReference type="SMART" id="SM00382"/>
    </source>
</evidence>
<dbReference type="Pfam" id="PF05970">
    <property type="entry name" value="PIF1"/>
    <property type="match status" value="1"/>
</dbReference>
<evidence type="ECO:0000313" key="2">
    <source>
        <dbReference type="EMBL" id="MFD0999934.1"/>
    </source>
</evidence>
<dbReference type="SUPFAM" id="SSF52540">
    <property type="entry name" value="P-loop containing nucleoside triphosphate hydrolases"/>
    <property type="match status" value="2"/>
</dbReference>
<organism evidence="2 3">
    <name type="scientific">Ohtaekwangia kribbensis</name>
    <dbReference type="NCBI Taxonomy" id="688913"/>
    <lineage>
        <taxon>Bacteria</taxon>
        <taxon>Pseudomonadati</taxon>
        <taxon>Bacteroidota</taxon>
        <taxon>Cytophagia</taxon>
        <taxon>Cytophagales</taxon>
        <taxon>Fulvivirgaceae</taxon>
        <taxon>Ohtaekwangia</taxon>
    </lineage>
</organism>
<dbReference type="EMBL" id="JBHTKA010000003">
    <property type="protein sequence ID" value="MFD0999934.1"/>
    <property type="molecule type" value="Genomic_DNA"/>
</dbReference>
<dbReference type="PANTHER" id="PTHR47642:SF7">
    <property type="entry name" value="ATP-DEPENDENT DNA HELICASE PIF1"/>
    <property type="match status" value="1"/>
</dbReference>
<dbReference type="InterPro" id="IPR003593">
    <property type="entry name" value="AAA+_ATPase"/>
</dbReference>
<dbReference type="Gene3D" id="3.40.50.300">
    <property type="entry name" value="P-loop containing nucleotide triphosphate hydrolases"/>
    <property type="match status" value="2"/>
</dbReference>
<dbReference type="Gene3D" id="2.30.30.940">
    <property type="match status" value="1"/>
</dbReference>
<dbReference type="CDD" id="cd18809">
    <property type="entry name" value="SF1_C_RecD"/>
    <property type="match status" value="1"/>
</dbReference>
<proteinExistence type="predicted"/>
<dbReference type="SMART" id="SM00382">
    <property type="entry name" value="AAA"/>
    <property type="match status" value="1"/>
</dbReference>
<keyword evidence="3" id="KW-1185">Reference proteome</keyword>
<dbReference type="InterPro" id="IPR051055">
    <property type="entry name" value="PIF1_helicase"/>
</dbReference>
<feature type="domain" description="AAA+ ATPase" evidence="1">
    <location>
        <begin position="53"/>
        <end position="200"/>
    </location>
</feature>
<dbReference type="RefSeq" id="WP_377579088.1">
    <property type="nucleotide sequence ID" value="NZ_JBHTKA010000003.1"/>
</dbReference>
<sequence>MPALSVKICPDNYRDGQQNFNYLHTVMQNIAGMITPLDSNPIFDLAANLVNQTNRHIFLTGKAGTGKTTFLKYIKEHSPKKSVIVAPTGIAAINCGGVTIHSFFQLPFGPFIPVPQRVDNDSAELSDAYTLLQNLRIHNEKRELFEEIELLIIDEISMVRCDVLDAIDVVLRHVRKKRGIPFGGVQMIYIGDLFQLPPVVQEHEWSILRNFYRTPFFFHAKVIEQIPPLIIELQKIYRQQDPLFIDLLNRVRNNITSQEDLELLNSCHNKSLIPNETEAVITLTSHNYLADRINTEELAKLPGEPSLFDGTVDGDFPAKSYPTEKQLVLKEGVQIMFIKNDMKQKERRYYNGKLGRISCIDGEKVYVEFPGESEHLVLEREVWRNIRYVYNPKEQLVEEQELGQFSQFPIRLAWAITIHKSQGLTFQKIIIDAANSFSAGQVYVALSRCTSLQGIALKSSITNKSIQTDERILSFMQQSTSVQELQRIYQDEKHQYLYSILIKAFEWNAVSNQIDAIMHVFDKRNIPHKEEAVALMQTIYTWIEENKKVSRSFQRHLYAWMKEASDQEDYTHVHQRVDDASKYFSTKMNEEVIGPLERHIDATRKMKKVRKYLKDVQLLLRILLLQQKSMVQSKELLLVSNPQQPISR</sequence>
<dbReference type="InterPro" id="IPR027417">
    <property type="entry name" value="P-loop_NTPase"/>
</dbReference>
<reference evidence="3" key="1">
    <citation type="journal article" date="2019" name="Int. J. Syst. Evol. Microbiol.">
        <title>The Global Catalogue of Microorganisms (GCM) 10K type strain sequencing project: providing services to taxonomists for standard genome sequencing and annotation.</title>
        <authorList>
            <consortium name="The Broad Institute Genomics Platform"/>
            <consortium name="The Broad Institute Genome Sequencing Center for Infectious Disease"/>
            <person name="Wu L."/>
            <person name="Ma J."/>
        </authorList>
    </citation>
    <scope>NUCLEOTIDE SEQUENCE [LARGE SCALE GENOMIC DNA]</scope>
    <source>
        <strain evidence="3">CCUG 58938</strain>
    </source>
</reference>
<gene>
    <name evidence="2" type="ORF">ACFQ21_11490</name>
</gene>
<dbReference type="PANTHER" id="PTHR47642">
    <property type="entry name" value="ATP-DEPENDENT DNA HELICASE"/>
    <property type="match status" value="1"/>
</dbReference>
<protein>
    <submittedName>
        <fullName evidence="2">ATP-dependent RecD-like DNA helicase</fullName>
    </submittedName>
</protein>